<feature type="transmembrane region" description="Helical" evidence="1">
    <location>
        <begin position="31"/>
        <end position="50"/>
    </location>
</feature>
<organism evidence="3 6">
    <name type="scientific">Trichinella pseudospiralis</name>
    <name type="common">Parasitic roundworm</name>
    <dbReference type="NCBI Taxonomy" id="6337"/>
    <lineage>
        <taxon>Eukaryota</taxon>
        <taxon>Metazoa</taxon>
        <taxon>Ecdysozoa</taxon>
        <taxon>Nematoda</taxon>
        <taxon>Enoplea</taxon>
        <taxon>Dorylaimia</taxon>
        <taxon>Trichinellida</taxon>
        <taxon>Trichinellidae</taxon>
        <taxon>Trichinella</taxon>
    </lineage>
</organism>
<dbReference type="AlphaFoldDB" id="A0A0V1EA56"/>
<accession>A0A0V1EA56</accession>
<evidence type="ECO:0000259" key="2">
    <source>
        <dbReference type="Pfam" id="PF13843"/>
    </source>
</evidence>
<dbReference type="EMBL" id="JYDV01000171">
    <property type="protein sequence ID" value="KRZ27094.1"/>
    <property type="molecule type" value="Genomic_DNA"/>
</dbReference>
<reference evidence="6 7" key="1">
    <citation type="submission" date="2015-01" db="EMBL/GenBank/DDBJ databases">
        <title>Evolution of Trichinella species and genotypes.</title>
        <authorList>
            <person name="Korhonen P.K."/>
            <person name="Edoardo P."/>
            <person name="Giuseppe L.R."/>
            <person name="Gasser R.B."/>
        </authorList>
    </citation>
    <scope>NUCLEOTIDE SEQUENCE [LARGE SCALE GENOMIC DNA]</scope>
    <source>
        <strain evidence="3">ISS13</strain>
        <strain evidence="4">ISS176</strain>
    </source>
</reference>
<evidence type="ECO:0000313" key="6">
    <source>
        <dbReference type="Proteomes" id="UP000054632"/>
    </source>
</evidence>
<gene>
    <name evidence="3" type="primary">PGBD3</name>
    <name evidence="3" type="ORF">T4A_3657</name>
    <name evidence="5" type="ORF">T4C_347</name>
    <name evidence="4" type="ORF">T4C_5050</name>
</gene>
<keyword evidence="1" id="KW-1133">Transmembrane helix</keyword>
<feature type="domain" description="PiggyBac transposable element-derived protein" evidence="2">
    <location>
        <begin position="43"/>
        <end position="88"/>
    </location>
</feature>
<keyword evidence="1" id="KW-0812">Transmembrane</keyword>
<evidence type="ECO:0000256" key="1">
    <source>
        <dbReference type="SAM" id="Phobius"/>
    </source>
</evidence>
<name>A0A0V1EA56_TRIPS</name>
<dbReference type="Proteomes" id="UP000054826">
    <property type="component" value="Unassembled WGS sequence"/>
</dbReference>
<dbReference type="Proteomes" id="UP000054632">
    <property type="component" value="Unassembled WGS sequence"/>
</dbReference>
<protein>
    <submittedName>
        <fullName evidence="3">PiggyBac transposable element-derived protein 3</fullName>
    </submittedName>
</protein>
<evidence type="ECO:0000313" key="7">
    <source>
        <dbReference type="Proteomes" id="UP000054826"/>
    </source>
</evidence>
<sequence length="99" mass="11722">MHTSGRKPCSVFPFEEKISSDMSISSSLLNYLRLIIAYFNLEFIVFHGYLSIDKSMIPYFGHHFAKMYNEGKFIRFGYKIWMLCSSDDYSYYIKKLAEI</sequence>
<keyword evidence="1" id="KW-0472">Membrane</keyword>
<proteinExistence type="predicted"/>
<dbReference type="EMBL" id="JYDV01000171">
    <property type="protein sequence ID" value="KRZ27105.1"/>
    <property type="molecule type" value="Genomic_DNA"/>
</dbReference>
<comment type="caution">
    <text evidence="3">The sequence shown here is derived from an EMBL/GenBank/DDBJ whole genome shotgun (WGS) entry which is preliminary data.</text>
</comment>
<evidence type="ECO:0000313" key="3">
    <source>
        <dbReference type="EMBL" id="KRY70210.1"/>
    </source>
</evidence>
<dbReference type="InterPro" id="IPR029526">
    <property type="entry name" value="PGBD"/>
</dbReference>
<dbReference type="EMBL" id="JYDR01000077">
    <property type="protein sequence ID" value="KRY70210.1"/>
    <property type="molecule type" value="Genomic_DNA"/>
</dbReference>
<evidence type="ECO:0000313" key="5">
    <source>
        <dbReference type="EMBL" id="KRZ27105.1"/>
    </source>
</evidence>
<dbReference type="Pfam" id="PF13843">
    <property type="entry name" value="DDE_Tnp_1_7"/>
    <property type="match status" value="1"/>
</dbReference>
<evidence type="ECO:0000313" key="4">
    <source>
        <dbReference type="EMBL" id="KRZ27094.1"/>
    </source>
</evidence>